<dbReference type="SUPFAM" id="SSF56821">
    <property type="entry name" value="Prismane protein-like"/>
    <property type="match status" value="1"/>
</dbReference>
<reference evidence="1 2" key="1">
    <citation type="submission" date="2016-10" db="EMBL/GenBank/DDBJ databases">
        <authorList>
            <person name="de Groot N.N."/>
        </authorList>
    </citation>
    <scope>NUCLEOTIDE SEQUENCE [LARGE SCALE GENOMIC DNA]</scope>
    <source>
        <strain evidence="1 2">KH2T6</strain>
    </source>
</reference>
<dbReference type="GO" id="GO:0016491">
    <property type="term" value="F:oxidoreductase activity"/>
    <property type="evidence" value="ECO:0007669"/>
    <property type="project" value="InterPro"/>
</dbReference>
<dbReference type="Gene3D" id="1.20.1270.20">
    <property type="match status" value="1"/>
</dbReference>
<proteinExistence type="predicted"/>
<evidence type="ECO:0000313" key="1">
    <source>
        <dbReference type="EMBL" id="SEL40831.1"/>
    </source>
</evidence>
<organism evidence="1 2">
    <name type="scientific">Ruminococcus albus</name>
    <dbReference type="NCBI Taxonomy" id="1264"/>
    <lineage>
        <taxon>Bacteria</taxon>
        <taxon>Bacillati</taxon>
        <taxon>Bacillota</taxon>
        <taxon>Clostridia</taxon>
        <taxon>Eubacteriales</taxon>
        <taxon>Oscillospiraceae</taxon>
        <taxon>Ruminococcus</taxon>
    </lineage>
</organism>
<dbReference type="EMBL" id="FOAT01000027">
    <property type="protein sequence ID" value="SEL40831.1"/>
    <property type="molecule type" value="Genomic_DNA"/>
</dbReference>
<protein>
    <submittedName>
        <fullName evidence="1">Hydroxylamine reductase</fullName>
    </submittedName>
</protein>
<sequence>MEQKMFCYQCQETAGCKGCTACGVCCKQPEVAVMQDLLVYVTKGLSRRKRYKSN</sequence>
<dbReference type="InterPro" id="IPR011254">
    <property type="entry name" value="Prismane-like_sf"/>
</dbReference>
<dbReference type="AlphaFoldDB" id="A0A1H7PY51"/>
<dbReference type="Proteomes" id="UP000186015">
    <property type="component" value="Unassembled WGS sequence"/>
</dbReference>
<name>A0A1H7PY51_RUMAL</name>
<accession>A0A1H7PY51</accession>
<evidence type="ECO:0000313" key="2">
    <source>
        <dbReference type="Proteomes" id="UP000186015"/>
    </source>
</evidence>
<dbReference type="InterPro" id="IPR004137">
    <property type="entry name" value="HCP/CODH"/>
</dbReference>
<gene>
    <name evidence="1" type="ORF">SAMN05216469_1272</name>
</gene>
<dbReference type="Pfam" id="PF03063">
    <property type="entry name" value="Prismane"/>
    <property type="match status" value="1"/>
</dbReference>
<dbReference type="InterPro" id="IPR016100">
    <property type="entry name" value="Prismane_a-bundle"/>
</dbReference>